<evidence type="ECO:0000313" key="4">
    <source>
        <dbReference type="EMBL" id="SEJ20609.1"/>
    </source>
</evidence>
<evidence type="ECO:0000256" key="2">
    <source>
        <dbReference type="ARBA" id="ARBA00023002"/>
    </source>
</evidence>
<accession>A0A1H6WUS6</accession>
<dbReference type="PRINTS" id="PR00080">
    <property type="entry name" value="SDRFAMILY"/>
</dbReference>
<organism evidence="4 5">
    <name type="scientific">Cyclobacterium xiamenense</name>
    <dbReference type="NCBI Taxonomy" id="1297121"/>
    <lineage>
        <taxon>Bacteria</taxon>
        <taxon>Pseudomonadati</taxon>
        <taxon>Bacteroidota</taxon>
        <taxon>Cytophagia</taxon>
        <taxon>Cytophagales</taxon>
        <taxon>Cyclobacteriaceae</taxon>
        <taxon>Cyclobacterium</taxon>
    </lineage>
</organism>
<feature type="domain" description="Ketoreductase" evidence="3">
    <location>
        <begin position="4"/>
        <end position="180"/>
    </location>
</feature>
<keyword evidence="2" id="KW-0560">Oxidoreductase</keyword>
<dbReference type="PRINTS" id="PR00081">
    <property type="entry name" value="GDHRDH"/>
</dbReference>
<dbReference type="SUPFAM" id="SSF51735">
    <property type="entry name" value="NAD(P)-binding Rossmann-fold domains"/>
    <property type="match status" value="1"/>
</dbReference>
<name>A0A1H6WUS6_9BACT</name>
<comment type="similarity">
    <text evidence="1">Belongs to the short-chain dehydrogenases/reductases (SDR) family.</text>
</comment>
<dbReference type="InterPro" id="IPR036291">
    <property type="entry name" value="NAD(P)-bd_dom_sf"/>
</dbReference>
<dbReference type="InterPro" id="IPR020904">
    <property type="entry name" value="Sc_DH/Rdtase_CS"/>
</dbReference>
<dbReference type="FunFam" id="3.40.50.720:FF:000084">
    <property type="entry name" value="Short-chain dehydrogenase reductase"/>
    <property type="match status" value="1"/>
</dbReference>
<reference evidence="5" key="1">
    <citation type="submission" date="2016-10" db="EMBL/GenBank/DDBJ databases">
        <authorList>
            <person name="Varghese N."/>
            <person name="Submissions S."/>
        </authorList>
    </citation>
    <scope>NUCLEOTIDE SEQUENCE [LARGE SCALE GENOMIC DNA]</scope>
    <source>
        <strain evidence="5">IBRC-M 10761</strain>
    </source>
</reference>
<dbReference type="Gene3D" id="3.40.50.720">
    <property type="entry name" value="NAD(P)-binding Rossmann-like Domain"/>
    <property type="match status" value="1"/>
</dbReference>
<dbReference type="SMART" id="SM00822">
    <property type="entry name" value="PKS_KR"/>
    <property type="match status" value="1"/>
</dbReference>
<evidence type="ECO:0000259" key="3">
    <source>
        <dbReference type="SMART" id="SM00822"/>
    </source>
</evidence>
<dbReference type="EMBL" id="FNZH01000002">
    <property type="protein sequence ID" value="SEJ20609.1"/>
    <property type="molecule type" value="Genomic_DNA"/>
</dbReference>
<protein>
    <submittedName>
        <fullName evidence="4">NAD(P)-dependent dehydrogenase, short-chain alcohol dehydrogenase family</fullName>
    </submittedName>
</protein>
<dbReference type="NCBIfam" id="NF005559">
    <property type="entry name" value="PRK07231.1"/>
    <property type="match status" value="1"/>
</dbReference>
<dbReference type="GO" id="GO:0016491">
    <property type="term" value="F:oxidoreductase activity"/>
    <property type="evidence" value="ECO:0007669"/>
    <property type="project" value="UniProtKB-KW"/>
</dbReference>
<dbReference type="InterPro" id="IPR051122">
    <property type="entry name" value="SDR_DHRS6-like"/>
</dbReference>
<keyword evidence="5" id="KW-1185">Reference proteome</keyword>
<dbReference type="CDD" id="cd05233">
    <property type="entry name" value="SDR_c"/>
    <property type="match status" value="1"/>
</dbReference>
<dbReference type="OrthoDB" id="9804774at2"/>
<dbReference type="RefSeq" id="WP_092172547.1">
    <property type="nucleotide sequence ID" value="NZ_FNZH01000002.1"/>
</dbReference>
<dbReference type="PROSITE" id="PS00061">
    <property type="entry name" value="ADH_SHORT"/>
    <property type="match status" value="1"/>
</dbReference>
<dbReference type="InterPro" id="IPR057326">
    <property type="entry name" value="KR_dom"/>
</dbReference>
<evidence type="ECO:0000256" key="1">
    <source>
        <dbReference type="ARBA" id="ARBA00006484"/>
    </source>
</evidence>
<dbReference type="InterPro" id="IPR002347">
    <property type="entry name" value="SDR_fam"/>
</dbReference>
<dbReference type="AlphaFoldDB" id="A0A1H6WUS6"/>
<evidence type="ECO:0000313" key="5">
    <source>
        <dbReference type="Proteomes" id="UP000199403"/>
    </source>
</evidence>
<dbReference type="Pfam" id="PF13561">
    <property type="entry name" value="adh_short_C2"/>
    <property type="match status" value="1"/>
</dbReference>
<proteinExistence type="inferred from homology"/>
<gene>
    <name evidence="4" type="ORF">SAMN05192553_102914</name>
</gene>
<sequence>MNEKTIVVTGGASGIGLAIVKKFAGAGARVYLLDFNEASGQKVSRELQETGLEVEFRQADVSVGAQVQEVMDSIPGNIDVLVNNAGISHIGNLESTEEADLDRLYAVNIKGVFHCSKAVIGRMKSQGGGVIINMASVSATMGIPDRFAYSMSKGAVLNMTLTIARDYVTDNIRCNAISPARIHTPFVDDYLAKTYPGKEKEVFDQLAATQPVGRMGSPEEVANMAFFLASDEAAFLTGADYLVDGGFCKLKM</sequence>
<dbReference type="STRING" id="1416801.SAMN05192553_102914"/>
<dbReference type="PANTHER" id="PTHR43477">
    <property type="entry name" value="DIHYDROANTICAPSIN 7-DEHYDROGENASE"/>
    <property type="match status" value="1"/>
</dbReference>
<dbReference type="Proteomes" id="UP000199403">
    <property type="component" value="Unassembled WGS sequence"/>
</dbReference>
<dbReference type="PANTHER" id="PTHR43477:SF1">
    <property type="entry name" value="DIHYDROANTICAPSIN 7-DEHYDROGENASE"/>
    <property type="match status" value="1"/>
</dbReference>